<name>A0A6A1VDM9_9ROSI</name>
<gene>
    <name evidence="15" type="ORF">CJ030_MR6G019637</name>
    <name evidence="14" type="ORF">CJ030_MR6G019640</name>
</gene>
<sequence length="265" mass="29330">MELSFSSRPLRFVLLLFFFLIFTLQYFTVASTTCHVDDETGLLGFKSSITADPSGMLSSWKPGTDCCTWAFITCLFKDRVTSIFISGQSDKPNSFLSGRISPSLSKLKSLNGLYLLNLRNISGPFPGFLSELPNLQFIYIENNKLSGQIPASIGNLTGLSALSLAGNRFTGPIPSSISRLTKLTQLKLGQNLLSGPIPYGIRQLKNLTVLSLDQTASLAPYQIFSRRSRISESSIFPITNFPENSRHPFPPSRRNWPTSSWATML</sequence>
<evidence type="ECO:0000256" key="5">
    <source>
        <dbReference type="ARBA" id="ARBA00022729"/>
    </source>
</evidence>
<evidence type="ECO:0000256" key="1">
    <source>
        <dbReference type="ARBA" id="ARBA00004167"/>
    </source>
</evidence>
<dbReference type="EMBL" id="RXIC02000024">
    <property type="protein sequence ID" value="KAB1210969.1"/>
    <property type="molecule type" value="Genomic_DNA"/>
</dbReference>
<keyword evidence="4" id="KW-0812">Transmembrane</keyword>
<evidence type="ECO:0000259" key="12">
    <source>
        <dbReference type="Pfam" id="PF08263"/>
    </source>
</evidence>
<dbReference type="Pfam" id="PF08263">
    <property type="entry name" value="LRRNT_2"/>
    <property type="match status" value="1"/>
</dbReference>
<dbReference type="PANTHER" id="PTHR48059:SF19">
    <property type="entry name" value="RECEPTOR-LIKE PROTEIN KINASE 5"/>
    <property type="match status" value="1"/>
</dbReference>
<feature type="region of interest" description="Disordered" evidence="10">
    <location>
        <begin position="246"/>
        <end position="265"/>
    </location>
</feature>
<dbReference type="EMBL" id="RXIC02000024">
    <property type="protein sequence ID" value="KAB1210972.1"/>
    <property type="molecule type" value="Genomic_DNA"/>
</dbReference>
<accession>A0A6A1VDM9</accession>
<evidence type="ECO:0000256" key="10">
    <source>
        <dbReference type="SAM" id="MobiDB-lite"/>
    </source>
</evidence>
<dbReference type="GO" id="GO:0016020">
    <property type="term" value="C:membrane"/>
    <property type="evidence" value="ECO:0007669"/>
    <property type="project" value="UniProtKB-SubCell"/>
</dbReference>
<feature type="domain" description="Disease resistance R13L4/SHOC-2-like LRR" evidence="13">
    <location>
        <begin position="100"/>
        <end position="215"/>
    </location>
</feature>
<evidence type="ECO:0000256" key="6">
    <source>
        <dbReference type="ARBA" id="ARBA00022737"/>
    </source>
</evidence>
<evidence type="ECO:0000313" key="14">
    <source>
        <dbReference type="EMBL" id="KAB1210969.1"/>
    </source>
</evidence>
<dbReference type="Pfam" id="PF23598">
    <property type="entry name" value="LRR_14"/>
    <property type="match status" value="1"/>
</dbReference>
<keyword evidence="6" id="KW-0677">Repeat</keyword>
<keyword evidence="5 11" id="KW-0732">Signal</keyword>
<keyword evidence="16" id="KW-1185">Reference proteome</keyword>
<dbReference type="OrthoDB" id="676979at2759"/>
<evidence type="ECO:0000256" key="9">
    <source>
        <dbReference type="ARBA" id="ARBA00023180"/>
    </source>
</evidence>
<dbReference type="GO" id="GO:0006952">
    <property type="term" value="P:defense response"/>
    <property type="evidence" value="ECO:0007669"/>
    <property type="project" value="UniProtKB-ARBA"/>
</dbReference>
<reference evidence="14" key="3">
    <citation type="submission" date="2019-09" db="EMBL/GenBank/DDBJ databases">
        <authorList>
            <person name="Gao Z."/>
        </authorList>
    </citation>
    <scope>NUCLEOTIDE SEQUENCE</scope>
    <source>
        <tissue evidence="14">Leaves</tissue>
    </source>
</reference>
<feature type="signal peptide" evidence="11">
    <location>
        <begin position="1"/>
        <end position="30"/>
    </location>
</feature>
<dbReference type="GO" id="GO:0009791">
    <property type="term" value="P:post-embryonic development"/>
    <property type="evidence" value="ECO:0007669"/>
    <property type="project" value="UniProtKB-ARBA"/>
</dbReference>
<evidence type="ECO:0000256" key="8">
    <source>
        <dbReference type="ARBA" id="ARBA00023136"/>
    </source>
</evidence>
<reference evidence="14" key="1">
    <citation type="submission" date="2018-07" db="EMBL/GenBank/DDBJ databases">
        <authorList>
            <person name="Gao Z.-S."/>
            <person name="Jia H.-M."/>
            <person name="Jia H.-J."/>
            <person name="Cai Q.-L."/>
            <person name="Wang Y."/>
            <person name="Zhao H.-B."/>
        </authorList>
    </citation>
    <scope>NUCLEOTIDE SEQUENCE</scope>
    <source>
        <tissue evidence="14">Leaves</tissue>
    </source>
</reference>
<dbReference type="InterPro" id="IPR051848">
    <property type="entry name" value="PGIP"/>
</dbReference>
<evidence type="ECO:0000256" key="3">
    <source>
        <dbReference type="ARBA" id="ARBA00022614"/>
    </source>
</evidence>
<dbReference type="PANTHER" id="PTHR48059">
    <property type="entry name" value="POLYGALACTURONASE INHIBITOR 1"/>
    <property type="match status" value="1"/>
</dbReference>
<organism evidence="14 16">
    <name type="scientific">Morella rubra</name>
    <name type="common">Chinese bayberry</name>
    <dbReference type="NCBI Taxonomy" id="262757"/>
    <lineage>
        <taxon>Eukaryota</taxon>
        <taxon>Viridiplantae</taxon>
        <taxon>Streptophyta</taxon>
        <taxon>Embryophyta</taxon>
        <taxon>Tracheophyta</taxon>
        <taxon>Spermatophyta</taxon>
        <taxon>Magnoliopsida</taxon>
        <taxon>eudicotyledons</taxon>
        <taxon>Gunneridae</taxon>
        <taxon>Pentapetalae</taxon>
        <taxon>rosids</taxon>
        <taxon>fabids</taxon>
        <taxon>Fagales</taxon>
        <taxon>Myricaceae</taxon>
        <taxon>Morella</taxon>
    </lineage>
</organism>
<feature type="compositionally biased region" description="Polar residues" evidence="10">
    <location>
        <begin position="255"/>
        <end position="265"/>
    </location>
</feature>
<evidence type="ECO:0000256" key="7">
    <source>
        <dbReference type="ARBA" id="ARBA00022989"/>
    </source>
</evidence>
<feature type="chain" id="PRO_5035382529" evidence="11">
    <location>
        <begin position="31"/>
        <end position="265"/>
    </location>
</feature>
<dbReference type="FunFam" id="3.80.10.10:FF:000453">
    <property type="entry name" value="Leucine-rich receptor-like protein kinase family protein"/>
    <property type="match status" value="1"/>
</dbReference>
<dbReference type="SUPFAM" id="SSF52058">
    <property type="entry name" value="L domain-like"/>
    <property type="match status" value="1"/>
</dbReference>
<reference evidence="14 16" key="2">
    <citation type="journal article" date="2019" name="Plant Biotechnol. J.">
        <title>The red bayberry genome and genetic basis of sex determination.</title>
        <authorList>
            <person name="Jia H.M."/>
            <person name="Jia H.J."/>
            <person name="Cai Q.L."/>
            <person name="Wang Y."/>
            <person name="Zhao H.B."/>
            <person name="Yang W.F."/>
            <person name="Wang G.Y."/>
            <person name="Li Y.H."/>
            <person name="Zhan D.L."/>
            <person name="Shen Y.T."/>
            <person name="Niu Q.F."/>
            <person name="Chang L."/>
            <person name="Qiu J."/>
            <person name="Zhao L."/>
            <person name="Xie H.B."/>
            <person name="Fu W.Y."/>
            <person name="Jin J."/>
            <person name="Li X.W."/>
            <person name="Jiao Y."/>
            <person name="Zhou C.C."/>
            <person name="Tu T."/>
            <person name="Chai C.Y."/>
            <person name="Gao J.L."/>
            <person name="Fan L.J."/>
            <person name="van de Weg E."/>
            <person name="Wang J.Y."/>
            <person name="Gao Z.S."/>
        </authorList>
    </citation>
    <scope>NUCLEOTIDE SEQUENCE [LARGE SCALE GENOMIC DNA]</scope>
    <source>
        <tissue evidence="14">Leaves</tissue>
    </source>
</reference>
<dbReference type="InterPro" id="IPR013210">
    <property type="entry name" value="LRR_N_plant-typ"/>
</dbReference>
<keyword evidence="9" id="KW-0325">Glycoprotein</keyword>
<dbReference type="Proteomes" id="UP000516437">
    <property type="component" value="Chromosome 6"/>
</dbReference>
<dbReference type="Gene3D" id="3.80.10.10">
    <property type="entry name" value="Ribonuclease Inhibitor"/>
    <property type="match status" value="1"/>
</dbReference>
<keyword evidence="7" id="KW-1133">Transmembrane helix</keyword>
<dbReference type="GO" id="GO:0051707">
    <property type="term" value="P:response to other organism"/>
    <property type="evidence" value="ECO:0007669"/>
    <property type="project" value="UniProtKB-ARBA"/>
</dbReference>
<evidence type="ECO:0000256" key="11">
    <source>
        <dbReference type="SAM" id="SignalP"/>
    </source>
</evidence>
<evidence type="ECO:0000313" key="15">
    <source>
        <dbReference type="EMBL" id="KAB1210972.1"/>
    </source>
</evidence>
<dbReference type="AlphaFoldDB" id="A0A6A1VDM9"/>
<keyword evidence="3" id="KW-0433">Leucine-rich repeat</keyword>
<protein>
    <submittedName>
        <fullName evidence="14">Uncharacterized protein</fullName>
    </submittedName>
</protein>
<evidence type="ECO:0000313" key="16">
    <source>
        <dbReference type="Proteomes" id="UP000516437"/>
    </source>
</evidence>
<keyword evidence="8" id="KW-0472">Membrane</keyword>
<dbReference type="InterPro" id="IPR032675">
    <property type="entry name" value="LRR_dom_sf"/>
</dbReference>
<evidence type="ECO:0000256" key="2">
    <source>
        <dbReference type="ARBA" id="ARBA00004196"/>
    </source>
</evidence>
<proteinExistence type="predicted"/>
<evidence type="ECO:0000256" key="4">
    <source>
        <dbReference type="ARBA" id="ARBA00022692"/>
    </source>
</evidence>
<dbReference type="InterPro" id="IPR055414">
    <property type="entry name" value="LRR_R13L4/SHOC2-like"/>
</dbReference>
<comment type="subcellular location">
    <subcellularLocation>
        <location evidence="2">Cell envelope</location>
    </subcellularLocation>
    <subcellularLocation>
        <location evidence="1">Membrane</location>
        <topology evidence="1">Single-pass membrane protein</topology>
    </subcellularLocation>
</comment>
<comment type="caution">
    <text evidence="14">The sequence shown here is derived from an EMBL/GenBank/DDBJ whole genome shotgun (WGS) entry which is preliminary data.</text>
</comment>
<feature type="domain" description="Leucine-rich repeat-containing N-terminal plant-type" evidence="12">
    <location>
        <begin position="37"/>
        <end position="74"/>
    </location>
</feature>
<evidence type="ECO:0000259" key="13">
    <source>
        <dbReference type="Pfam" id="PF23598"/>
    </source>
</evidence>